<name>A0A5M3XCD6_9ACTN</name>
<dbReference type="GO" id="GO:0042355">
    <property type="term" value="P:L-fucose catabolic process"/>
    <property type="evidence" value="ECO:0007669"/>
    <property type="project" value="TreeGrafter"/>
</dbReference>
<keyword evidence="1 3" id="KW-0413">Isomerase</keyword>
<evidence type="ECO:0000313" key="3">
    <source>
        <dbReference type="EMBL" id="GES18432.1"/>
    </source>
</evidence>
<dbReference type="GO" id="GO:0008790">
    <property type="term" value="F:arabinose isomerase activity"/>
    <property type="evidence" value="ECO:0007669"/>
    <property type="project" value="TreeGrafter"/>
</dbReference>
<evidence type="ECO:0000256" key="1">
    <source>
        <dbReference type="ARBA" id="ARBA00023235"/>
    </source>
</evidence>
<evidence type="ECO:0000256" key="2">
    <source>
        <dbReference type="ARBA" id="ARBA00023277"/>
    </source>
</evidence>
<dbReference type="PANTHER" id="PTHR37840">
    <property type="entry name" value="L-FUCOSE ISOMERASE"/>
    <property type="match status" value="1"/>
</dbReference>
<dbReference type="GO" id="GO:0008736">
    <property type="term" value="F:L-fucose isomerase activity"/>
    <property type="evidence" value="ECO:0007669"/>
    <property type="project" value="InterPro"/>
</dbReference>
<dbReference type="SUPFAM" id="SSF53743">
    <property type="entry name" value="FucI/AraA N-terminal and middle domains"/>
    <property type="match status" value="1"/>
</dbReference>
<keyword evidence="2" id="KW-0119">Carbohydrate metabolism</keyword>
<dbReference type="PANTHER" id="PTHR37840:SF1">
    <property type="entry name" value="L-FUCOSE ISOMERASE"/>
    <property type="match status" value="1"/>
</dbReference>
<accession>A0A5M3XCD6</accession>
<dbReference type="AlphaFoldDB" id="A0A5M3XCD6"/>
<reference evidence="3 4" key="1">
    <citation type="submission" date="2019-10" db="EMBL/GenBank/DDBJ databases">
        <title>Whole genome shotgun sequence of Acrocarpospora pleiomorpha NBRC 16267.</title>
        <authorList>
            <person name="Ichikawa N."/>
            <person name="Kimura A."/>
            <person name="Kitahashi Y."/>
            <person name="Komaki H."/>
            <person name="Oguchi A."/>
        </authorList>
    </citation>
    <scope>NUCLEOTIDE SEQUENCE [LARGE SCALE GENOMIC DNA]</scope>
    <source>
        <strain evidence="3 4">NBRC 16267</strain>
    </source>
</reference>
<protein>
    <submittedName>
        <fullName evidence="3">L-fucose isomerase</fullName>
    </submittedName>
</protein>
<dbReference type="Proteomes" id="UP000377595">
    <property type="component" value="Unassembled WGS sequence"/>
</dbReference>
<dbReference type="InterPro" id="IPR005763">
    <property type="entry name" value="Fucose_isomerase"/>
</dbReference>
<dbReference type="EMBL" id="BLAF01000007">
    <property type="protein sequence ID" value="GES18432.1"/>
    <property type="molecule type" value="Genomic_DNA"/>
</dbReference>
<dbReference type="GO" id="GO:0005737">
    <property type="term" value="C:cytoplasm"/>
    <property type="evidence" value="ECO:0007669"/>
    <property type="project" value="InterPro"/>
</dbReference>
<keyword evidence="4" id="KW-1185">Reference proteome</keyword>
<proteinExistence type="predicted"/>
<dbReference type="GO" id="GO:0019571">
    <property type="term" value="P:D-arabinose catabolic process"/>
    <property type="evidence" value="ECO:0007669"/>
    <property type="project" value="TreeGrafter"/>
</dbReference>
<dbReference type="GO" id="GO:0030145">
    <property type="term" value="F:manganese ion binding"/>
    <property type="evidence" value="ECO:0007669"/>
    <property type="project" value="InterPro"/>
</dbReference>
<evidence type="ECO:0000313" key="4">
    <source>
        <dbReference type="Proteomes" id="UP000377595"/>
    </source>
</evidence>
<sequence>MTLGGDTMNSYALPAPASRPASSPDTAYLIASGDLRPTANLAGWPTQVRMEADLTAAFAELGWTVLRANPVDPATGHGFISSQRMGLEVFKNIPVDAPLIVAEAVWQYSHHVLAGLRTHQGPILTVANFAGDWPGLVGLLGLNAGMAKMGVDYSTIWSVDFTDDWFKAGIKSWVENGTIAHDLSHVRDLPALPESPERALGQALARQLLADKAIIGVFDEGCMGMYNAIIDDELLNPIGIYKERLSQSALWAEMQTVSDQEADAIGAWLVAKGMTFRLGTDEATELTPAQLRWQYKMYIAALRISDDFGLDAVGIQYQQGLKDLSPASDLAEGILNNVDRPPVTSRDGARVLWDGQALPHFNEADEGVAVDALVTNRLWTAMGLDPATTLHDVRWGEEYDGQFVWVFEISGSVPPSHFADGYAGAVGWRQDPVYFPLGGSTIKGVCKPGEIVWSRVFVQGGALHVDLGRASAISLPAEETERRSQATTPAWPIMHAVFHGVTRDQFMARHKANHLNVAYAPDAATADKALAAKAALFAELGVTVHLCGETHLA</sequence>
<gene>
    <name evidence="3" type="primary">fucI</name>
    <name evidence="3" type="ORF">Aple_013270</name>
</gene>
<comment type="caution">
    <text evidence="3">The sequence shown here is derived from an EMBL/GenBank/DDBJ whole genome shotgun (WGS) entry which is preliminary data.</text>
</comment>
<organism evidence="3 4">
    <name type="scientific">Acrocarpospora pleiomorpha</name>
    <dbReference type="NCBI Taxonomy" id="90975"/>
    <lineage>
        <taxon>Bacteria</taxon>
        <taxon>Bacillati</taxon>
        <taxon>Actinomycetota</taxon>
        <taxon>Actinomycetes</taxon>
        <taxon>Streptosporangiales</taxon>
        <taxon>Streptosporangiaceae</taxon>
        <taxon>Acrocarpospora</taxon>
    </lineage>
</organism>
<dbReference type="InterPro" id="IPR009015">
    <property type="entry name" value="Fucose_isomerase_N/cen_sf"/>
</dbReference>